<keyword evidence="6" id="KW-1185">Reference proteome</keyword>
<keyword evidence="5" id="KW-0255">Endonuclease</keyword>
<proteinExistence type="inferred from homology"/>
<dbReference type="Proteomes" id="UP000289792">
    <property type="component" value="Unassembled WGS sequence"/>
</dbReference>
<dbReference type="Pfam" id="PF01420">
    <property type="entry name" value="Methylase_S"/>
    <property type="match status" value="2"/>
</dbReference>
<organism evidence="5 6">
    <name type="scientific">Gelidibacter gilvus</name>
    <dbReference type="NCBI Taxonomy" id="59602"/>
    <lineage>
        <taxon>Bacteria</taxon>
        <taxon>Pseudomonadati</taxon>
        <taxon>Bacteroidota</taxon>
        <taxon>Flavobacteriia</taxon>
        <taxon>Flavobacteriales</taxon>
        <taxon>Flavobacteriaceae</taxon>
        <taxon>Gelidibacter</taxon>
    </lineage>
</organism>
<dbReference type="GO" id="GO:0004519">
    <property type="term" value="F:endonuclease activity"/>
    <property type="evidence" value="ECO:0007669"/>
    <property type="project" value="UniProtKB-KW"/>
</dbReference>
<dbReference type="CDD" id="cd17265">
    <property type="entry name" value="RMtype1_S_Eco4255III-TRD2-CR2_like"/>
    <property type="match status" value="1"/>
</dbReference>
<accession>A0A4Q0XH79</accession>
<dbReference type="InterPro" id="IPR044946">
    <property type="entry name" value="Restrct_endonuc_typeI_TRD_sf"/>
</dbReference>
<dbReference type="InterPro" id="IPR000055">
    <property type="entry name" value="Restrct_endonuc_typeI_TRD"/>
</dbReference>
<dbReference type="PANTHER" id="PTHR30408:SF12">
    <property type="entry name" value="TYPE I RESTRICTION ENZYME MJAVIII SPECIFICITY SUBUNIT"/>
    <property type="match status" value="1"/>
</dbReference>
<dbReference type="GO" id="GO:0003677">
    <property type="term" value="F:DNA binding"/>
    <property type="evidence" value="ECO:0007669"/>
    <property type="project" value="UniProtKB-KW"/>
</dbReference>
<feature type="domain" description="Type I restriction modification DNA specificity" evidence="4">
    <location>
        <begin position="232"/>
        <end position="402"/>
    </location>
</feature>
<keyword evidence="2" id="KW-0680">Restriction system</keyword>
<dbReference type="SUPFAM" id="SSF116734">
    <property type="entry name" value="DNA methylase specificity domain"/>
    <property type="match status" value="2"/>
</dbReference>
<evidence type="ECO:0000256" key="3">
    <source>
        <dbReference type="ARBA" id="ARBA00023125"/>
    </source>
</evidence>
<keyword evidence="3" id="KW-0238">DNA-binding</keyword>
<dbReference type="InterPro" id="IPR052021">
    <property type="entry name" value="Type-I_RS_S_subunit"/>
</dbReference>
<dbReference type="PANTHER" id="PTHR30408">
    <property type="entry name" value="TYPE-1 RESTRICTION ENZYME ECOKI SPECIFICITY PROTEIN"/>
    <property type="match status" value="1"/>
</dbReference>
<comment type="caution">
    <text evidence="5">The sequence shown here is derived from an EMBL/GenBank/DDBJ whole genome shotgun (WGS) entry which is preliminary data.</text>
</comment>
<name>A0A4Q0XH79_9FLAO</name>
<dbReference type="Gene3D" id="3.90.220.20">
    <property type="entry name" value="DNA methylase specificity domains"/>
    <property type="match status" value="2"/>
</dbReference>
<evidence type="ECO:0000259" key="4">
    <source>
        <dbReference type="Pfam" id="PF01420"/>
    </source>
</evidence>
<dbReference type="OrthoDB" id="667970at2"/>
<dbReference type="CDD" id="cd17287">
    <property type="entry name" value="RMtype1_S_EcoN10ORF171P_TRD2-CR2_like"/>
    <property type="match status" value="1"/>
</dbReference>
<dbReference type="RefSeq" id="WP_129017197.1">
    <property type="nucleotide sequence ID" value="NZ_SDDZ01000004.1"/>
</dbReference>
<gene>
    <name evidence="5" type="ORF">ESZ48_09615</name>
</gene>
<reference evidence="5 6" key="1">
    <citation type="submission" date="2019-01" db="EMBL/GenBank/DDBJ databases">
        <title>Genome sequence of the Antarctic species Gelidibacter gilvus ACAM 158(T).</title>
        <authorList>
            <person name="Bowman J.P."/>
        </authorList>
    </citation>
    <scope>NUCLEOTIDE SEQUENCE [LARGE SCALE GENOMIC DNA]</scope>
    <source>
        <strain evidence="5 6">IC158</strain>
    </source>
</reference>
<evidence type="ECO:0000256" key="2">
    <source>
        <dbReference type="ARBA" id="ARBA00022747"/>
    </source>
</evidence>
<evidence type="ECO:0000256" key="1">
    <source>
        <dbReference type="ARBA" id="ARBA00010923"/>
    </source>
</evidence>
<dbReference type="Gene3D" id="1.10.287.1120">
    <property type="entry name" value="Bipartite methylase S protein"/>
    <property type="match status" value="1"/>
</dbReference>
<evidence type="ECO:0000313" key="6">
    <source>
        <dbReference type="Proteomes" id="UP000289792"/>
    </source>
</evidence>
<dbReference type="AlphaFoldDB" id="A0A4Q0XH79"/>
<protein>
    <submittedName>
        <fullName evidence="5">Restriction endonuclease subunit S</fullName>
    </submittedName>
</protein>
<dbReference type="GO" id="GO:0009307">
    <property type="term" value="P:DNA restriction-modification system"/>
    <property type="evidence" value="ECO:0007669"/>
    <property type="project" value="UniProtKB-KW"/>
</dbReference>
<keyword evidence="5" id="KW-0378">Hydrolase</keyword>
<feature type="domain" description="Type I restriction modification DNA specificity" evidence="4">
    <location>
        <begin position="30"/>
        <end position="206"/>
    </location>
</feature>
<keyword evidence="5" id="KW-0540">Nuclease</keyword>
<dbReference type="EMBL" id="SDDZ01000004">
    <property type="protein sequence ID" value="RXJ50227.1"/>
    <property type="molecule type" value="Genomic_DNA"/>
</dbReference>
<evidence type="ECO:0000313" key="5">
    <source>
        <dbReference type="EMBL" id="RXJ50227.1"/>
    </source>
</evidence>
<sequence>MNEPKSLSTITTKQSVSLKPKLRFKEFDGDWEKKTLGEVSKISSGGTPSRNTPIFWNGNIYWVTTSLIDFNTIYESEEKITEEALKKSSAKLFPIGTILMAMYGQGKTRGKVAKLGMEATTNQACAAIMVKNNINKDYLFQNLAGRYDEIRELSNEGGQQNLSGGIIKEIKITFPQLPEQQKIATFLTAIDCKLQQLNTKKNLLEQYKKGVMQQLFSQKLRFKDDDGKNYGGWEVKRLGDLGKVVSGLTYSPNDIVDAENGVLVLRSSNVQDRKLSFHDNVYVKVDNFNPVQKEDVLICVRNGSKRLIGKNAIIDENSEGIAFGAFMTIYRSKYNNFLFHYFGSEEYNKEVHKNLGATINSINGSDLKKFKVPFPGVKEQKKFANYLSSIESKIETITQQIDKTQAFKKGLLQQMFV</sequence>
<comment type="similarity">
    <text evidence="1">Belongs to the type-I restriction system S methylase family.</text>
</comment>